<dbReference type="SUPFAM" id="SSF53850">
    <property type="entry name" value="Periplasmic binding protein-like II"/>
    <property type="match status" value="1"/>
</dbReference>
<sequence>MIVCLGQLTKTDGTFLVSRNPIDHFQWEDLKGKTFLGQRKGGMPQMVGEYVLKENGIDPHHDVEMVQNIDFGNIPSAFASGTGDFVQLFEPQATLFEQEGIGHIVDSFGTQSGDVPYTVYMAKQSYLDDHQHVIESFTRALYRAQQWVKQTDPATIAESIDPYFDDTPLEVIEQVIERYQDQGSYATSPVLEEEGWYHLQAMMAEAGELPEEITYNTLVNRDIAEQIMKE</sequence>
<evidence type="ECO:0000313" key="5">
    <source>
        <dbReference type="Proteomes" id="UP001057753"/>
    </source>
</evidence>
<proteinExistence type="inferred from homology"/>
<evidence type="ECO:0000256" key="2">
    <source>
        <dbReference type="ARBA" id="ARBA00010742"/>
    </source>
</evidence>
<reference evidence="4" key="1">
    <citation type="submission" date="2020-06" db="EMBL/GenBank/DDBJ databases">
        <title>Insight into the genomes of haloalkaliphilic bacilli from Kenyan soda lakes.</title>
        <authorList>
            <person name="Mwirichia R."/>
            <person name="Villamizar G.C."/>
            <person name="Poehlein A."/>
            <person name="Mugweru J."/>
            <person name="Kipnyargis A."/>
            <person name="Kiplimo D."/>
            <person name="Orwa P."/>
            <person name="Daniel R."/>
        </authorList>
    </citation>
    <scope>NUCLEOTIDE SEQUENCE</scope>
    <source>
        <strain evidence="4">B1096_S55</strain>
    </source>
</reference>
<comment type="similarity">
    <text evidence="2">Belongs to the bacterial solute-binding protein SsuA/TauA family.</text>
</comment>
<dbReference type="PANTHER" id="PTHR30024">
    <property type="entry name" value="ALIPHATIC SULFONATES-BINDING PROTEIN-RELATED"/>
    <property type="match status" value="1"/>
</dbReference>
<comment type="subcellular location">
    <subcellularLocation>
        <location evidence="1">Periplasm</location>
    </subcellularLocation>
</comment>
<dbReference type="EMBL" id="JABXYM010000001">
    <property type="protein sequence ID" value="MCR6095405.1"/>
    <property type="molecule type" value="Genomic_DNA"/>
</dbReference>
<evidence type="ECO:0000313" key="4">
    <source>
        <dbReference type="EMBL" id="MCR6095405.1"/>
    </source>
</evidence>
<evidence type="ECO:0000256" key="3">
    <source>
        <dbReference type="ARBA" id="ARBA00022729"/>
    </source>
</evidence>
<evidence type="ECO:0000256" key="1">
    <source>
        <dbReference type="ARBA" id="ARBA00004418"/>
    </source>
</evidence>
<dbReference type="Gene3D" id="3.40.190.10">
    <property type="entry name" value="Periplasmic binding protein-like II"/>
    <property type="match status" value="1"/>
</dbReference>
<keyword evidence="3" id="KW-0732">Signal</keyword>
<keyword evidence="5" id="KW-1185">Reference proteome</keyword>
<comment type="caution">
    <text evidence="4">The sequence shown here is derived from an EMBL/GenBank/DDBJ whole genome shotgun (WGS) entry which is preliminary data.</text>
</comment>
<accession>A0A9Q4AZH8</accession>
<dbReference type="Pfam" id="PF13379">
    <property type="entry name" value="NMT1_2"/>
    <property type="match status" value="1"/>
</dbReference>
<dbReference type="GO" id="GO:0042597">
    <property type="term" value="C:periplasmic space"/>
    <property type="evidence" value="ECO:0007669"/>
    <property type="project" value="UniProtKB-SubCell"/>
</dbReference>
<gene>
    <name evidence="4" type="ORF">HXA33_02505</name>
</gene>
<dbReference type="Proteomes" id="UP001057753">
    <property type="component" value="Unassembled WGS sequence"/>
</dbReference>
<organism evidence="4 5">
    <name type="scientific">Salipaludibacillus agaradhaerens</name>
    <name type="common">Bacillus agaradhaerens</name>
    <dbReference type="NCBI Taxonomy" id="76935"/>
    <lineage>
        <taxon>Bacteria</taxon>
        <taxon>Bacillati</taxon>
        <taxon>Bacillota</taxon>
        <taxon>Bacilli</taxon>
        <taxon>Bacillales</taxon>
        <taxon>Bacillaceae</taxon>
    </lineage>
</organism>
<protein>
    <submittedName>
        <fullName evidence="4">ABC transporter substrate-binding protein</fullName>
    </submittedName>
</protein>
<dbReference type="AlphaFoldDB" id="A0A9Q4AZH8"/>
<dbReference type="PANTHER" id="PTHR30024:SF47">
    <property type="entry name" value="TAURINE-BINDING PERIPLASMIC PROTEIN"/>
    <property type="match status" value="1"/>
</dbReference>
<name>A0A9Q4AZH8_SALAG</name>